<sequence length="129" mass="14852">MNKMVEPFAESNGDSCSAIEDMPADLKGLSFVVSDVVRLHSWLHLSKIGQQFEMCCLCVNNPTFSELIEQKYRGGLVYPGLETEKLCKEGERKLRYFEYQNWLKRKNIIQNLTVHTLTDVESSLSLLFE</sequence>
<organism evidence="1 2">
    <name type="scientific">Araneus ventricosus</name>
    <name type="common">Orbweaver spider</name>
    <name type="synonym">Epeira ventricosa</name>
    <dbReference type="NCBI Taxonomy" id="182803"/>
    <lineage>
        <taxon>Eukaryota</taxon>
        <taxon>Metazoa</taxon>
        <taxon>Ecdysozoa</taxon>
        <taxon>Arthropoda</taxon>
        <taxon>Chelicerata</taxon>
        <taxon>Arachnida</taxon>
        <taxon>Araneae</taxon>
        <taxon>Araneomorphae</taxon>
        <taxon>Entelegynae</taxon>
        <taxon>Araneoidea</taxon>
        <taxon>Araneidae</taxon>
        <taxon>Araneus</taxon>
    </lineage>
</organism>
<reference evidence="1 2" key="1">
    <citation type="journal article" date="2019" name="Sci. Rep.">
        <title>Orb-weaving spider Araneus ventricosus genome elucidates the spidroin gene catalogue.</title>
        <authorList>
            <person name="Kono N."/>
            <person name="Nakamura H."/>
            <person name="Ohtoshi R."/>
            <person name="Moran D.A.P."/>
            <person name="Shinohara A."/>
            <person name="Yoshida Y."/>
            <person name="Fujiwara M."/>
            <person name="Mori M."/>
            <person name="Tomita M."/>
            <person name="Arakawa K."/>
        </authorList>
    </citation>
    <scope>NUCLEOTIDE SEQUENCE [LARGE SCALE GENOMIC DNA]</scope>
</reference>
<comment type="caution">
    <text evidence="1">The sequence shown here is derived from an EMBL/GenBank/DDBJ whole genome shotgun (WGS) entry which is preliminary data.</text>
</comment>
<dbReference type="AlphaFoldDB" id="A0A4Y2QA10"/>
<evidence type="ECO:0000313" key="2">
    <source>
        <dbReference type="Proteomes" id="UP000499080"/>
    </source>
</evidence>
<proteinExistence type="predicted"/>
<dbReference type="Proteomes" id="UP000499080">
    <property type="component" value="Unassembled WGS sequence"/>
</dbReference>
<dbReference type="EMBL" id="BGPR01013358">
    <property type="protein sequence ID" value="GBN60304.1"/>
    <property type="molecule type" value="Genomic_DNA"/>
</dbReference>
<dbReference type="OrthoDB" id="7312725at2759"/>
<gene>
    <name evidence="1" type="ORF">AVEN_239115_1</name>
</gene>
<protein>
    <submittedName>
        <fullName evidence="1">Uncharacterized protein</fullName>
    </submittedName>
</protein>
<accession>A0A4Y2QA10</accession>
<name>A0A4Y2QA10_ARAVE</name>
<evidence type="ECO:0000313" key="1">
    <source>
        <dbReference type="EMBL" id="GBN60304.1"/>
    </source>
</evidence>
<keyword evidence="2" id="KW-1185">Reference proteome</keyword>